<name>A0A1C4A779_9LACO</name>
<dbReference type="PRINTS" id="PR00035">
    <property type="entry name" value="HTHGNTR"/>
</dbReference>
<dbReference type="Gene3D" id="3.40.1410.10">
    <property type="entry name" value="Chorismate lyase-like"/>
    <property type="match status" value="1"/>
</dbReference>
<reference evidence="6" key="1">
    <citation type="submission" date="2016-08" db="EMBL/GenBank/DDBJ databases">
        <authorList>
            <person name="Varghese N."/>
            <person name="Submissions Spin"/>
        </authorList>
    </citation>
    <scope>NUCLEOTIDE SEQUENCE [LARGE SCALE GENOMIC DNA]</scope>
    <source>
        <strain evidence="6">R-53094</strain>
    </source>
</reference>
<dbReference type="PANTHER" id="PTHR44846">
    <property type="entry name" value="MANNOSYL-D-GLYCERATE TRANSPORT/METABOLISM SYSTEM REPRESSOR MNGR-RELATED"/>
    <property type="match status" value="1"/>
</dbReference>
<dbReference type="PANTHER" id="PTHR44846:SF4">
    <property type="entry name" value="HTH GNTR-TYPE DOMAIN-CONTAINING PROTEIN"/>
    <property type="match status" value="1"/>
</dbReference>
<dbReference type="OrthoDB" id="2308695at2"/>
<dbReference type="SUPFAM" id="SSF64288">
    <property type="entry name" value="Chorismate lyase-like"/>
    <property type="match status" value="1"/>
</dbReference>
<evidence type="ECO:0000256" key="2">
    <source>
        <dbReference type="ARBA" id="ARBA00023125"/>
    </source>
</evidence>
<dbReference type="InterPro" id="IPR036388">
    <property type="entry name" value="WH-like_DNA-bd_sf"/>
</dbReference>
<dbReference type="InterPro" id="IPR000524">
    <property type="entry name" value="Tscrpt_reg_HTH_GntR"/>
</dbReference>
<dbReference type="EMBL" id="FMAO01000004">
    <property type="protein sequence ID" value="SCB90383.1"/>
    <property type="molecule type" value="Genomic_DNA"/>
</dbReference>
<accession>A0A1C4A779</accession>
<dbReference type="Pfam" id="PF07702">
    <property type="entry name" value="UTRA"/>
    <property type="match status" value="1"/>
</dbReference>
<proteinExistence type="predicted"/>
<sequence>MVQRSSSLAIDMLVKKIIAEIQANTIGDAANKLPPEPELMARYQVTRYTLRQALKKISNMGYTFQAHGLGTFVRPRLDRQAISLQNIVGMTDEIARQGRQLKTLKASINELTVNQAEFLPLGTKLDGKTSLWSVKRLRYADDEPFLYEQSYYLRDYVSEIPDKALYGSLFNFIENDDHLKLGFQDSTIEADLMNDEMAEFFKKDVSSPVLNVYDETYLSAGQLIAFSKLSYDANLTKLFMFKKL</sequence>
<dbReference type="GO" id="GO:0003700">
    <property type="term" value="F:DNA-binding transcription factor activity"/>
    <property type="evidence" value="ECO:0007669"/>
    <property type="project" value="InterPro"/>
</dbReference>
<gene>
    <name evidence="5" type="ORF">GA0061074_10444</name>
</gene>
<dbReference type="SMART" id="SM00866">
    <property type="entry name" value="UTRA"/>
    <property type="match status" value="1"/>
</dbReference>
<evidence type="ECO:0000256" key="1">
    <source>
        <dbReference type="ARBA" id="ARBA00023015"/>
    </source>
</evidence>
<evidence type="ECO:0000259" key="4">
    <source>
        <dbReference type="PROSITE" id="PS50949"/>
    </source>
</evidence>
<dbReference type="InterPro" id="IPR050679">
    <property type="entry name" value="Bact_HTH_transcr_reg"/>
</dbReference>
<evidence type="ECO:0000256" key="3">
    <source>
        <dbReference type="ARBA" id="ARBA00023163"/>
    </source>
</evidence>
<feature type="domain" description="HTH gntR-type" evidence="4">
    <location>
        <begin position="7"/>
        <end position="76"/>
    </location>
</feature>
<keyword evidence="2" id="KW-0238">DNA-binding</keyword>
<protein>
    <submittedName>
        <fullName evidence="5">GntR family transcriptional regulator, transcriptional regulator of bglA</fullName>
    </submittedName>
</protein>
<dbReference type="AlphaFoldDB" id="A0A1C4A779"/>
<dbReference type="Pfam" id="PF00392">
    <property type="entry name" value="GntR"/>
    <property type="match status" value="1"/>
</dbReference>
<evidence type="ECO:0000313" key="5">
    <source>
        <dbReference type="EMBL" id="SCB90383.1"/>
    </source>
</evidence>
<keyword evidence="1" id="KW-0805">Transcription regulation</keyword>
<dbReference type="GO" id="GO:0045892">
    <property type="term" value="P:negative regulation of DNA-templated transcription"/>
    <property type="evidence" value="ECO:0007669"/>
    <property type="project" value="TreeGrafter"/>
</dbReference>
<keyword evidence="3" id="KW-0804">Transcription</keyword>
<dbReference type="STRING" id="1505725.GA0061074_10444"/>
<evidence type="ECO:0000313" key="6">
    <source>
        <dbReference type="Proteomes" id="UP000199268"/>
    </source>
</evidence>
<dbReference type="Gene3D" id="1.10.10.10">
    <property type="entry name" value="Winged helix-like DNA-binding domain superfamily/Winged helix DNA-binding domain"/>
    <property type="match status" value="1"/>
</dbReference>
<dbReference type="InterPro" id="IPR011663">
    <property type="entry name" value="UTRA"/>
</dbReference>
<dbReference type="InterPro" id="IPR036390">
    <property type="entry name" value="WH_DNA-bd_sf"/>
</dbReference>
<dbReference type="SMART" id="SM00345">
    <property type="entry name" value="HTH_GNTR"/>
    <property type="match status" value="1"/>
</dbReference>
<dbReference type="Proteomes" id="UP000199268">
    <property type="component" value="Unassembled WGS sequence"/>
</dbReference>
<dbReference type="GO" id="GO:0003677">
    <property type="term" value="F:DNA binding"/>
    <property type="evidence" value="ECO:0007669"/>
    <property type="project" value="UniProtKB-KW"/>
</dbReference>
<organism evidence="5 6">
    <name type="scientific">Weissella bombi</name>
    <dbReference type="NCBI Taxonomy" id="1505725"/>
    <lineage>
        <taxon>Bacteria</taxon>
        <taxon>Bacillati</taxon>
        <taxon>Bacillota</taxon>
        <taxon>Bacilli</taxon>
        <taxon>Lactobacillales</taxon>
        <taxon>Lactobacillaceae</taxon>
        <taxon>Weissella</taxon>
    </lineage>
</organism>
<dbReference type="PROSITE" id="PS50949">
    <property type="entry name" value="HTH_GNTR"/>
    <property type="match status" value="1"/>
</dbReference>
<dbReference type="InterPro" id="IPR028978">
    <property type="entry name" value="Chorismate_lyase_/UTRA_dom_sf"/>
</dbReference>
<dbReference type="SUPFAM" id="SSF46785">
    <property type="entry name" value="Winged helix' DNA-binding domain"/>
    <property type="match status" value="1"/>
</dbReference>
<keyword evidence="6" id="KW-1185">Reference proteome</keyword>
<dbReference type="RefSeq" id="WP_092462104.1">
    <property type="nucleotide sequence ID" value="NZ_BJEE01000001.1"/>
</dbReference>